<dbReference type="PANTHER" id="PTHR23323:SF26">
    <property type="entry name" value="VACUOLAR PROTEIN SORTING-ASSOCIATED PROTEIN 18 HOMOLOG"/>
    <property type="match status" value="1"/>
</dbReference>
<dbReference type="InterPro" id="IPR000547">
    <property type="entry name" value="Clathrin_H-chain/VPS_repeat"/>
</dbReference>
<keyword evidence="4" id="KW-0479">Metal-binding</keyword>
<dbReference type="Proteomes" id="UP000594262">
    <property type="component" value="Unplaced"/>
</dbReference>
<feature type="repeat" description="CHCR" evidence="8">
    <location>
        <begin position="620"/>
        <end position="775"/>
    </location>
</feature>
<dbReference type="GO" id="GO:0008270">
    <property type="term" value="F:zinc ion binding"/>
    <property type="evidence" value="ECO:0007669"/>
    <property type="project" value="UniProtKB-KW"/>
</dbReference>
<proteinExistence type="inferred from homology"/>
<dbReference type="EnsemblMetazoa" id="CLYHEMT010381.1">
    <property type="protein sequence ID" value="CLYHEMP010381.1"/>
    <property type="gene ID" value="CLYHEMG010381"/>
</dbReference>
<keyword evidence="6" id="KW-0862">Zinc</keyword>
<dbReference type="InterPro" id="IPR036322">
    <property type="entry name" value="WD40_repeat_dom_sf"/>
</dbReference>
<dbReference type="GO" id="GO:0030897">
    <property type="term" value="C:HOPS complex"/>
    <property type="evidence" value="ECO:0007669"/>
    <property type="project" value="TreeGrafter"/>
</dbReference>
<dbReference type="OrthoDB" id="1845386at2759"/>
<evidence type="ECO:0000256" key="8">
    <source>
        <dbReference type="PROSITE-ProRule" id="PRU01006"/>
    </source>
</evidence>
<dbReference type="Pfam" id="PF05131">
    <property type="entry name" value="Pep3_Vps18"/>
    <property type="match status" value="1"/>
</dbReference>
<dbReference type="SUPFAM" id="SSF50978">
    <property type="entry name" value="WD40 repeat-like"/>
    <property type="match status" value="1"/>
</dbReference>
<dbReference type="GO" id="GO:0031902">
    <property type="term" value="C:late endosome membrane"/>
    <property type="evidence" value="ECO:0007669"/>
    <property type="project" value="UniProtKB-SubCell"/>
</dbReference>
<organism evidence="13 14">
    <name type="scientific">Clytia hemisphaerica</name>
    <dbReference type="NCBI Taxonomy" id="252671"/>
    <lineage>
        <taxon>Eukaryota</taxon>
        <taxon>Metazoa</taxon>
        <taxon>Cnidaria</taxon>
        <taxon>Hydrozoa</taxon>
        <taxon>Hydroidolina</taxon>
        <taxon>Leptothecata</taxon>
        <taxon>Obeliida</taxon>
        <taxon>Clytiidae</taxon>
        <taxon>Clytia</taxon>
    </lineage>
</organism>
<feature type="coiled-coil region" evidence="9">
    <location>
        <begin position="812"/>
        <end position="846"/>
    </location>
</feature>
<comment type="subcellular location">
    <subcellularLocation>
        <location evidence="1">Late endosome membrane</location>
        <topology evidence="1">Peripheral membrane protein</topology>
        <orientation evidence="1">Cytoplasmic side</orientation>
    </subcellularLocation>
</comment>
<dbReference type="GO" id="GO:0006904">
    <property type="term" value="P:vesicle docking involved in exocytosis"/>
    <property type="evidence" value="ECO:0007669"/>
    <property type="project" value="TreeGrafter"/>
</dbReference>
<evidence type="ECO:0000259" key="11">
    <source>
        <dbReference type="Pfam" id="PF05131"/>
    </source>
</evidence>
<dbReference type="GO" id="GO:0006886">
    <property type="term" value="P:intracellular protein transport"/>
    <property type="evidence" value="ECO:0007669"/>
    <property type="project" value="UniProtKB-UniRule"/>
</dbReference>
<keyword evidence="7" id="KW-0472">Membrane</keyword>
<keyword evidence="5" id="KW-0863">Zinc-finger</keyword>
<keyword evidence="14" id="KW-1185">Reference proteome</keyword>
<evidence type="ECO:0000256" key="7">
    <source>
        <dbReference type="ARBA" id="ARBA00023136"/>
    </source>
</evidence>
<accession>A0A7M5WLX6</accession>
<dbReference type="GO" id="GO:0030674">
    <property type="term" value="F:protein-macromolecule adaptor activity"/>
    <property type="evidence" value="ECO:0007669"/>
    <property type="project" value="TreeGrafter"/>
</dbReference>
<dbReference type="GO" id="GO:0007040">
    <property type="term" value="P:lysosome organization"/>
    <property type="evidence" value="ECO:0007669"/>
    <property type="project" value="TreeGrafter"/>
</dbReference>
<evidence type="ECO:0000256" key="1">
    <source>
        <dbReference type="ARBA" id="ARBA00004492"/>
    </source>
</evidence>
<dbReference type="RefSeq" id="XP_066913841.1">
    <property type="nucleotide sequence ID" value="XM_067057740.1"/>
</dbReference>
<evidence type="ECO:0000313" key="13">
    <source>
        <dbReference type="EnsemblMetazoa" id="CLYHEMP010381.1"/>
    </source>
</evidence>
<dbReference type="InterPro" id="IPR058919">
    <property type="entry name" value="Pep3/Vps18_RING_C"/>
</dbReference>
<dbReference type="PROSITE" id="PS50236">
    <property type="entry name" value="CHCR"/>
    <property type="match status" value="1"/>
</dbReference>
<sequence>MADLMDQYADIEVNASSTNPFLTNETEEMIKTGFVPLQSPDTETPIFKRERFSFRPNSKIVDIDVSNNLMFIGLESNHVKRIDILHPNETDTIEVSKKSGDSIRKLHLDPSGNHLLIAMKSGEVFYLGSSNKKARSLEKLKNLEMECVGWNKISATEISTGQILLGSRKGVIYETDINSEEKFFLSMGSDSPKQIFNVNVGREKEESITEIHIERFQNFEKRYAVFVCTKSRFYQFVGDASNEVPMFQTVLNVFSPNPTPYLELPGDLSESDFGLFFPRAKGLPKFFGWLTGPGVYFGQLDFSRSSLKQNVTTDSRLLKPTEIQRDVPLSIGITEFHCILLYENRFEAVCTLNDEEDYMENIPPRLGTMIGLRYDIHRKSMWAFTESYIFQYKINNETRDVWKLYLDRGDFEQAKLYCKNNPAQMDLVLRKQADAYFLDKKFQQAAATYALTQISFEEVSLKFLQAKDTEALKIFLQKKMINLKNNDKTQLMMLVTWVMELYLNQLGEHRDNGFDGGYENLQDEFRKFLNQNRVKNILEQNTHVAYELLSSHADTENMIFFAMLVHDYPRVIRHYIQQEDYKGALEVLKKEQTEYQSLFEQFSPTLIQHIPKQLVELWKQRNLEPRRMIPSLVTQTESNNDESIRCAIDYLEHCVYKLKNEETAIHNYLVSLYCKIAEERPLLQYLNSQGQDDQSVCYDLKYALRLCSENGKDQATVQIYCTMNLYEEAVDLALKVDIEKAKLYADKPEYDRALKKKLWLKVARHVVEQKQDVGKAMELLKECPLLKIEDVLPFFPDFVTIDHFKDAICESLQEYNHHIDQLKSDMQEATESAKVVRAEIHDIRNRYGAIDSQAKCSLCGFPLVTRAFYFFPCSHTFHADCLIEKVKENMTNNKRNRVEELVNTLRDLDMTSNNQTTNSQTSLAAKNSKTNRHTLQESLDELVSSECFFCGDVMIKSLDQPLIDDLEFEKQLDNWK</sequence>
<feature type="domain" description="Pep3/Vps18 beta-propeller" evidence="11">
    <location>
        <begin position="45"/>
        <end position="394"/>
    </location>
</feature>
<dbReference type="InterPro" id="IPR007810">
    <property type="entry name" value="Pep3/Vps18_beta-prop"/>
</dbReference>
<protein>
    <recommendedName>
        <fullName evidence="3">Vacuolar protein sorting-associated protein 18 homolog</fullName>
    </recommendedName>
</protein>
<feature type="domain" description="Pep3/Vps18 RING C-terminal" evidence="12">
    <location>
        <begin position="854"/>
        <end position="956"/>
    </location>
</feature>
<feature type="compositionally biased region" description="Low complexity" evidence="10">
    <location>
        <begin position="911"/>
        <end position="922"/>
    </location>
</feature>
<reference evidence="13" key="1">
    <citation type="submission" date="2021-01" db="UniProtKB">
        <authorList>
            <consortium name="EnsemblMetazoa"/>
        </authorList>
    </citation>
    <scope>IDENTIFICATION</scope>
</reference>
<evidence type="ECO:0000256" key="9">
    <source>
        <dbReference type="SAM" id="Coils"/>
    </source>
</evidence>
<dbReference type="GeneID" id="136801120"/>
<feature type="region of interest" description="Disordered" evidence="10">
    <location>
        <begin position="910"/>
        <end position="930"/>
    </location>
</feature>
<evidence type="ECO:0000313" key="14">
    <source>
        <dbReference type="Proteomes" id="UP000594262"/>
    </source>
</evidence>
<dbReference type="Pfam" id="PF26148">
    <property type="entry name" value="VPS18_RING_C"/>
    <property type="match status" value="1"/>
</dbReference>
<evidence type="ECO:0000256" key="2">
    <source>
        <dbReference type="ARBA" id="ARBA00010454"/>
    </source>
</evidence>
<dbReference type="AlphaFoldDB" id="A0A7M5WLX6"/>
<evidence type="ECO:0000256" key="5">
    <source>
        <dbReference type="ARBA" id="ARBA00022771"/>
    </source>
</evidence>
<dbReference type="GO" id="GO:0048284">
    <property type="term" value="P:organelle fusion"/>
    <property type="evidence" value="ECO:0007669"/>
    <property type="project" value="TreeGrafter"/>
</dbReference>
<dbReference type="PANTHER" id="PTHR23323">
    <property type="entry name" value="VACUOLAR PROTEIN SORTING-ASSOCIATED PROTEIN"/>
    <property type="match status" value="1"/>
</dbReference>
<dbReference type="GO" id="GO:0008333">
    <property type="term" value="P:endosome to lysosome transport"/>
    <property type="evidence" value="ECO:0007669"/>
    <property type="project" value="TreeGrafter"/>
</dbReference>
<dbReference type="GO" id="GO:0007032">
    <property type="term" value="P:endosome organization"/>
    <property type="evidence" value="ECO:0007669"/>
    <property type="project" value="TreeGrafter"/>
</dbReference>
<comment type="similarity">
    <text evidence="2">Belongs to the VPS18 family.</text>
</comment>
<evidence type="ECO:0000259" key="12">
    <source>
        <dbReference type="Pfam" id="PF26148"/>
    </source>
</evidence>
<evidence type="ECO:0000256" key="3">
    <source>
        <dbReference type="ARBA" id="ARBA00017338"/>
    </source>
</evidence>
<keyword evidence="9" id="KW-0175">Coiled coil</keyword>
<evidence type="ECO:0000256" key="4">
    <source>
        <dbReference type="ARBA" id="ARBA00022723"/>
    </source>
</evidence>
<dbReference type="SUPFAM" id="SSF57850">
    <property type="entry name" value="RING/U-box"/>
    <property type="match status" value="1"/>
</dbReference>
<evidence type="ECO:0000256" key="10">
    <source>
        <dbReference type="SAM" id="MobiDB-lite"/>
    </source>
</evidence>
<name>A0A7M5WLX6_9CNID</name>
<dbReference type="CDD" id="cd16462">
    <property type="entry name" value="RING-H2_Pep3p-like"/>
    <property type="match status" value="1"/>
</dbReference>
<evidence type="ECO:0000256" key="6">
    <source>
        <dbReference type="ARBA" id="ARBA00022833"/>
    </source>
</evidence>